<comment type="subcellular location">
    <subcellularLocation>
        <location evidence="1">Nucleus</location>
    </subcellularLocation>
</comment>
<dbReference type="InterPro" id="IPR007504">
    <property type="entry name" value="H/ACA_rnp_Gar1/Naf1"/>
</dbReference>
<dbReference type="GO" id="GO:0006364">
    <property type="term" value="P:rRNA processing"/>
    <property type="evidence" value="ECO:0007669"/>
    <property type="project" value="UniProtKB-KW"/>
</dbReference>
<feature type="compositionally biased region" description="Basic and acidic residues" evidence="9">
    <location>
        <begin position="13"/>
        <end position="22"/>
    </location>
</feature>
<dbReference type="GO" id="GO:0001522">
    <property type="term" value="P:pseudouridine synthesis"/>
    <property type="evidence" value="ECO:0007669"/>
    <property type="project" value="InterPro"/>
</dbReference>
<dbReference type="InterPro" id="IPR040309">
    <property type="entry name" value="Naf1"/>
</dbReference>
<dbReference type="Pfam" id="PF04410">
    <property type="entry name" value="Gar1"/>
    <property type="match status" value="1"/>
</dbReference>
<evidence type="ECO:0000256" key="2">
    <source>
        <dbReference type="ARBA" id="ARBA00009801"/>
    </source>
</evidence>
<feature type="compositionally biased region" description="Basic and acidic residues" evidence="9">
    <location>
        <begin position="318"/>
        <end position="327"/>
    </location>
</feature>
<accession>A0AAV1YQP9</accession>
<evidence type="ECO:0000313" key="10">
    <source>
        <dbReference type="EMBL" id="CAL1261163.1"/>
    </source>
</evidence>
<dbReference type="GO" id="GO:0000493">
    <property type="term" value="P:box H/ACA snoRNP assembly"/>
    <property type="evidence" value="ECO:0007669"/>
    <property type="project" value="InterPro"/>
</dbReference>
<sequence>MCSVLQNTSHLQMESKEIKDTEMGVNNKTDSQHKGDSVVNSSASTSLATTDGMQSNKVLAEEISISKEILIVKQEDSKVFTINELGLQNTDSESDDCVVTSTSESNSSKSQKLEVLSETRLYDAFSLATTKESQCTINIKDSKSHRQNIHYSSESSDYETDESSDSSDCEDFFDNLRKSVGPIKLPVLKTKGELTTGDLPPVEDLHITVNSTELLKIGHILHWVVAEERNEFLVIVESDGNSNPLDDDSVLFLSSDKPLGKIHDVFGNVNKPNYVVRFNKAEDIFDKGVTAGQIVYYSPANGELTRYVLVDVLKKQKGSDASWRDNNEPPEDEIDYSDDEQEKLAKQKRRAKTRGKERNWNDREGEDTGPNKMERRDADHSQKRVFKRPSRNMFQSPTPVPPRSSPRPYSPQSFGSPPSENFGSSGQRRNAVSPQPFGYSIVPSQPLGPFPQNSVSSYQPFTVPPTSYALASSNLALSQATGAPQINPSSFMTAPQNNVPFRQSYDNFGSSGLPRNAVSPQPFVPTSSNSNPYRPFLQGNGPTSQPFGQFPQSNAPSPQPFEPLHRNVPSPQPFEPLHHNVPSPQSFGPLHCNVPSPQSFGPLHRNVPSPQSFGPLHRDAPSPQPFEPLHRNVSSPQPFGPLHRNVPSPQSFGPLNRNVPSPQSFGPLHRNVPSPQSFGPLNRNVPSPQLFGSFLHSNTPSQQRFGQLPYSTVPSQPLRPFPQNSVSSYQPFTVPPTSYALASSNLALSYATGASQLNPSSLMSAPQNNIPLQQQLLLQSHQPFPTFLSHPPPN</sequence>
<gene>
    <name evidence="10" type="ORF">LARSCL_LOCUS239</name>
</gene>
<dbReference type="GO" id="GO:0003723">
    <property type="term" value="F:RNA binding"/>
    <property type="evidence" value="ECO:0007669"/>
    <property type="project" value="UniProtKB-KW"/>
</dbReference>
<comment type="caution">
    <text evidence="10">The sequence shown here is derived from an EMBL/GenBank/DDBJ whole genome shotgun (WGS) entry which is preliminary data.</text>
</comment>
<feature type="region of interest" description="Disordered" evidence="9">
    <location>
        <begin position="146"/>
        <end position="166"/>
    </location>
</feature>
<evidence type="ECO:0000256" key="9">
    <source>
        <dbReference type="SAM" id="MobiDB-lite"/>
    </source>
</evidence>
<evidence type="ECO:0000256" key="8">
    <source>
        <dbReference type="ARBA" id="ARBA00023242"/>
    </source>
</evidence>
<feature type="region of interest" description="Disordered" evidence="9">
    <location>
        <begin position="318"/>
        <end position="435"/>
    </location>
</feature>
<dbReference type="GO" id="GO:0005634">
    <property type="term" value="C:nucleus"/>
    <property type="evidence" value="ECO:0007669"/>
    <property type="project" value="UniProtKB-SubCell"/>
</dbReference>
<dbReference type="InterPro" id="IPR038664">
    <property type="entry name" value="Gar1/Naf1_Cbf5-bd_sf"/>
</dbReference>
<dbReference type="SUPFAM" id="SSF50447">
    <property type="entry name" value="Translation proteins"/>
    <property type="match status" value="1"/>
</dbReference>
<evidence type="ECO:0000256" key="3">
    <source>
        <dbReference type="ARBA" id="ARBA00021438"/>
    </source>
</evidence>
<evidence type="ECO:0000313" key="11">
    <source>
        <dbReference type="Proteomes" id="UP001497382"/>
    </source>
</evidence>
<protein>
    <recommendedName>
        <fullName evidence="3">H/ACA ribonucleoprotein complex non-core subunit NAF1</fullName>
    </recommendedName>
</protein>
<evidence type="ECO:0000256" key="5">
    <source>
        <dbReference type="ARBA" id="ARBA00022552"/>
    </source>
</evidence>
<keyword evidence="5" id="KW-0698">rRNA processing</keyword>
<evidence type="ECO:0000256" key="1">
    <source>
        <dbReference type="ARBA" id="ARBA00004123"/>
    </source>
</evidence>
<reference evidence="10 11" key="1">
    <citation type="submission" date="2024-04" db="EMBL/GenBank/DDBJ databases">
        <authorList>
            <person name="Rising A."/>
            <person name="Reimegard J."/>
            <person name="Sonavane S."/>
            <person name="Akerstrom W."/>
            <person name="Nylinder S."/>
            <person name="Hedman E."/>
            <person name="Kallberg Y."/>
        </authorList>
    </citation>
    <scope>NUCLEOTIDE SEQUENCE [LARGE SCALE GENOMIC DNA]</scope>
</reference>
<feature type="compositionally biased region" description="Polar residues" evidence="9">
    <location>
        <begin position="414"/>
        <end position="433"/>
    </location>
</feature>
<dbReference type="Proteomes" id="UP001497382">
    <property type="component" value="Unassembled WGS sequence"/>
</dbReference>
<feature type="compositionally biased region" description="Pro residues" evidence="9">
    <location>
        <begin position="398"/>
        <end position="409"/>
    </location>
</feature>
<dbReference type="EMBL" id="CAXIEN010000001">
    <property type="protein sequence ID" value="CAL1261163.1"/>
    <property type="molecule type" value="Genomic_DNA"/>
</dbReference>
<keyword evidence="8" id="KW-0539">Nucleus</keyword>
<name>A0AAV1YQP9_9ARAC</name>
<feature type="compositionally biased region" description="Basic and acidic residues" evidence="9">
    <location>
        <begin position="372"/>
        <end position="382"/>
    </location>
</feature>
<dbReference type="PANTHER" id="PTHR31633">
    <property type="entry name" value="H/ACA RIBONUCLEOPROTEIN COMPLEX NON-CORE SUBUNIT NAF1"/>
    <property type="match status" value="1"/>
</dbReference>
<feature type="region of interest" description="Disordered" evidence="9">
    <location>
        <begin position="91"/>
        <end position="112"/>
    </location>
</feature>
<dbReference type="InterPro" id="IPR009000">
    <property type="entry name" value="Transl_B-barrel_sf"/>
</dbReference>
<dbReference type="GO" id="GO:0005732">
    <property type="term" value="C:sno(s)RNA-containing ribonucleoprotein complex"/>
    <property type="evidence" value="ECO:0007669"/>
    <property type="project" value="InterPro"/>
</dbReference>
<feature type="compositionally biased region" description="Acidic residues" evidence="9">
    <location>
        <begin position="328"/>
        <end position="341"/>
    </location>
</feature>
<dbReference type="Gene3D" id="2.40.10.230">
    <property type="entry name" value="Probable tRNA pseudouridine synthase domain"/>
    <property type="match status" value="1"/>
</dbReference>
<feature type="compositionally biased region" description="Polar residues" evidence="9">
    <location>
        <begin position="540"/>
        <end position="556"/>
    </location>
</feature>
<feature type="compositionally biased region" description="Acidic residues" evidence="9">
    <location>
        <begin position="156"/>
        <end position="166"/>
    </location>
</feature>
<evidence type="ECO:0000256" key="7">
    <source>
        <dbReference type="ARBA" id="ARBA00022884"/>
    </source>
</evidence>
<evidence type="ECO:0000256" key="6">
    <source>
        <dbReference type="ARBA" id="ARBA00022553"/>
    </source>
</evidence>
<feature type="compositionally biased region" description="Polar residues" evidence="9">
    <location>
        <begin position="1"/>
        <end position="12"/>
    </location>
</feature>
<keyword evidence="6" id="KW-0597">Phosphoprotein</keyword>
<feature type="compositionally biased region" description="Low complexity" evidence="9">
    <location>
        <begin position="101"/>
        <end position="110"/>
    </location>
</feature>
<keyword evidence="4" id="KW-0690">Ribosome biogenesis</keyword>
<dbReference type="AlphaFoldDB" id="A0AAV1YQP9"/>
<keyword evidence="11" id="KW-1185">Reference proteome</keyword>
<evidence type="ECO:0000256" key="4">
    <source>
        <dbReference type="ARBA" id="ARBA00022517"/>
    </source>
</evidence>
<feature type="region of interest" description="Disordered" evidence="9">
    <location>
        <begin position="510"/>
        <end position="579"/>
    </location>
</feature>
<feature type="region of interest" description="Disordered" evidence="9">
    <location>
        <begin position="1"/>
        <end position="49"/>
    </location>
</feature>
<keyword evidence="7" id="KW-0694">RNA-binding</keyword>
<comment type="similarity">
    <text evidence="2">Belongs to the NAF1 family.</text>
</comment>
<dbReference type="PANTHER" id="PTHR31633:SF1">
    <property type="entry name" value="H_ACA RIBONUCLEOPROTEIN COMPLEX NON-CORE SUBUNIT NAF1"/>
    <property type="match status" value="1"/>
</dbReference>
<proteinExistence type="inferred from homology"/>
<feature type="compositionally biased region" description="Basic and acidic residues" evidence="9">
    <location>
        <begin position="354"/>
        <end position="363"/>
    </location>
</feature>
<organism evidence="10 11">
    <name type="scientific">Larinioides sclopetarius</name>
    <dbReference type="NCBI Taxonomy" id="280406"/>
    <lineage>
        <taxon>Eukaryota</taxon>
        <taxon>Metazoa</taxon>
        <taxon>Ecdysozoa</taxon>
        <taxon>Arthropoda</taxon>
        <taxon>Chelicerata</taxon>
        <taxon>Arachnida</taxon>
        <taxon>Araneae</taxon>
        <taxon>Araneomorphae</taxon>
        <taxon>Entelegynae</taxon>
        <taxon>Araneoidea</taxon>
        <taxon>Araneidae</taxon>
        <taxon>Larinioides</taxon>
    </lineage>
</organism>
<feature type="compositionally biased region" description="Polar residues" evidence="9">
    <location>
        <begin position="38"/>
        <end position="49"/>
    </location>
</feature>